<sequence>MASSFMYWDKGTVYRAAITDTSVSTLVVTGASSNTIYVHTNDILLASYMLSAQPAEIFVLVAQQKAFNAGITCILDVRWCMCEESSDKRSFFMLEFSSSLDNATFELLLCTSFAHTFLFVRADRKLTLNSDGLAAFNHVGHAYVGDFIRVHASTNSQDQVLLLNEVSGISGSNSCDIASDGGLDMGTEDEQLVKRSVLIMQKVATPEVKLACHRLRLREGKKSKHESRSKKRPSNIKKESSKGGHAGSKPQPFLYIERTQKASSRDRGAIRAEDRTDGVEGAPTASHAQLGKLTDSLTTRLDNGLQELERLQMIVNDRRCLARQLNQLMVREWRQQQQTAYSSKENSLLATLDTGSGRQYRPSGLDLDNVAKCVVRGRRQLRRHASSRARDRH</sequence>
<dbReference type="AlphaFoldDB" id="G5AB33"/>
<feature type="region of interest" description="Disordered" evidence="1">
    <location>
        <begin position="214"/>
        <end position="285"/>
    </location>
</feature>
<feature type="compositionally biased region" description="Basic and acidic residues" evidence="1">
    <location>
        <begin position="258"/>
        <end position="278"/>
    </location>
</feature>
<accession>G5AB33</accession>
<keyword evidence="3" id="KW-1185">Reference proteome</keyword>
<organism evidence="2 3">
    <name type="scientific">Phytophthora sojae (strain P6497)</name>
    <name type="common">Soybean stem and root rot agent</name>
    <name type="synonym">Phytophthora megasperma f. sp. glycines</name>
    <dbReference type="NCBI Taxonomy" id="1094619"/>
    <lineage>
        <taxon>Eukaryota</taxon>
        <taxon>Sar</taxon>
        <taxon>Stramenopiles</taxon>
        <taxon>Oomycota</taxon>
        <taxon>Peronosporomycetes</taxon>
        <taxon>Peronosporales</taxon>
        <taxon>Peronosporaceae</taxon>
        <taxon>Phytophthora</taxon>
    </lineage>
</organism>
<name>G5AB33_PHYSP</name>
<evidence type="ECO:0000313" key="2">
    <source>
        <dbReference type="EMBL" id="EGZ07178.1"/>
    </source>
</evidence>
<dbReference type="GeneID" id="20642723"/>
<protein>
    <submittedName>
        <fullName evidence="2">Uncharacterized protein</fullName>
    </submittedName>
</protein>
<gene>
    <name evidence="2" type="ORF">PHYSODRAFT_306423</name>
</gene>
<dbReference type="KEGG" id="psoj:PHYSODRAFT_306423"/>
<proteinExistence type="predicted"/>
<dbReference type="InParanoid" id="G5AB33"/>
<evidence type="ECO:0000256" key="1">
    <source>
        <dbReference type="SAM" id="MobiDB-lite"/>
    </source>
</evidence>
<evidence type="ECO:0000313" key="3">
    <source>
        <dbReference type="Proteomes" id="UP000002640"/>
    </source>
</evidence>
<dbReference type="RefSeq" id="XP_009536744.1">
    <property type="nucleotide sequence ID" value="XM_009538449.1"/>
</dbReference>
<dbReference type="Proteomes" id="UP000002640">
    <property type="component" value="Unassembled WGS sequence"/>
</dbReference>
<reference evidence="2 3" key="1">
    <citation type="journal article" date="2006" name="Science">
        <title>Phytophthora genome sequences uncover evolutionary origins and mechanisms of pathogenesis.</title>
        <authorList>
            <person name="Tyler B.M."/>
            <person name="Tripathy S."/>
            <person name="Zhang X."/>
            <person name="Dehal P."/>
            <person name="Jiang R.H."/>
            <person name="Aerts A."/>
            <person name="Arredondo F.D."/>
            <person name="Baxter L."/>
            <person name="Bensasson D."/>
            <person name="Beynon J.L."/>
            <person name="Chapman J."/>
            <person name="Damasceno C.M."/>
            <person name="Dorrance A.E."/>
            <person name="Dou D."/>
            <person name="Dickerman A.W."/>
            <person name="Dubchak I.L."/>
            <person name="Garbelotto M."/>
            <person name="Gijzen M."/>
            <person name="Gordon S.G."/>
            <person name="Govers F."/>
            <person name="Grunwald N.J."/>
            <person name="Huang W."/>
            <person name="Ivors K.L."/>
            <person name="Jones R.W."/>
            <person name="Kamoun S."/>
            <person name="Krampis K."/>
            <person name="Lamour K.H."/>
            <person name="Lee M.K."/>
            <person name="McDonald W.H."/>
            <person name="Medina M."/>
            <person name="Meijer H.J."/>
            <person name="Nordberg E.K."/>
            <person name="Maclean D.J."/>
            <person name="Ospina-Giraldo M.D."/>
            <person name="Morris P.F."/>
            <person name="Phuntumart V."/>
            <person name="Putnam N.H."/>
            <person name="Rash S."/>
            <person name="Rose J.K."/>
            <person name="Sakihama Y."/>
            <person name="Salamov A.A."/>
            <person name="Savidor A."/>
            <person name="Scheuring C.F."/>
            <person name="Smith B.M."/>
            <person name="Sobral B.W."/>
            <person name="Terry A."/>
            <person name="Torto-Alalibo T.A."/>
            <person name="Win J."/>
            <person name="Xu Z."/>
            <person name="Zhang H."/>
            <person name="Grigoriev I.V."/>
            <person name="Rokhsar D.S."/>
            <person name="Boore J.L."/>
        </authorList>
    </citation>
    <scope>NUCLEOTIDE SEQUENCE [LARGE SCALE GENOMIC DNA]</scope>
    <source>
        <strain evidence="2 3">P6497</strain>
    </source>
</reference>
<dbReference type="SMR" id="G5AB33"/>
<feature type="compositionally biased region" description="Basic residues" evidence="1">
    <location>
        <begin position="214"/>
        <end position="235"/>
    </location>
</feature>
<dbReference type="EMBL" id="JH159162">
    <property type="protein sequence ID" value="EGZ07178.1"/>
    <property type="molecule type" value="Genomic_DNA"/>
</dbReference>